<keyword evidence="4" id="KW-0804">Transcription</keyword>
<dbReference type="PANTHER" id="PTHR30204">
    <property type="entry name" value="REDOX-CYCLING DRUG-SENSING TRANSCRIPTIONAL ACTIVATOR SOXR"/>
    <property type="match status" value="1"/>
</dbReference>
<dbReference type="GO" id="GO:0003677">
    <property type="term" value="F:DNA binding"/>
    <property type="evidence" value="ECO:0007669"/>
    <property type="project" value="UniProtKB-KW"/>
</dbReference>
<keyword evidence="1" id="KW-0678">Repressor</keyword>
<feature type="domain" description="HTH merR-type" evidence="5">
    <location>
        <begin position="4"/>
        <end position="73"/>
    </location>
</feature>
<dbReference type="PANTHER" id="PTHR30204:SF69">
    <property type="entry name" value="MERR-FAMILY TRANSCRIPTIONAL REGULATOR"/>
    <property type="match status" value="1"/>
</dbReference>
<proteinExistence type="predicted"/>
<reference evidence="6" key="1">
    <citation type="submission" date="2019-11" db="EMBL/GenBank/DDBJ databases">
        <authorList>
            <person name="Feng L."/>
        </authorList>
    </citation>
    <scope>NUCLEOTIDE SEQUENCE</scope>
    <source>
        <strain evidence="6">ECasseliflavusLFYP2</strain>
    </source>
</reference>
<dbReference type="Pfam" id="PF13411">
    <property type="entry name" value="MerR_1"/>
    <property type="match status" value="1"/>
</dbReference>
<dbReference type="SUPFAM" id="SSF46955">
    <property type="entry name" value="Putative DNA-binding domain"/>
    <property type="match status" value="1"/>
</dbReference>
<dbReference type="GO" id="GO:0003700">
    <property type="term" value="F:DNA-binding transcription factor activity"/>
    <property type="evidence" value="ECO:0007669"/>
    <property type="project" value="InterPro"/>
</dbReference>
<evidence type="ECO:0000256" key="4">
    <source>
        <dbReference type="ARBA" id="ARBA00023163"/>
    </source>
</evidence>
<name>A0A6N3G7M7_ENTCA</name>
<evidence type="ECO:0000313" key="6">
    <source>
        <dbReference type="EMBL" id="VYU60001.1"/>
    </source>
</evidence>
<keyword evidence="3" id="KW-0238">DNA-binding</keyword>
<keyword evidence="2" id="KW-0805">Transcription regulation</keyword>
<dbReference type="PROSITE" id="PS50937">
    <property type="entry name" value="HTH_MERR_2"/>
    <property type="match status" value="1"/>
</dbReference>
<dbReference type="AlphaFoldDB" id="A0A6N3G7M7"/>
<protein>
    <submittedName>
        <fullName evidence="6">Multidrug-efflux transporter 1 regulator</fullName>
    </submittedName>
</protein>
<evidence type="ECO:0000256" key="1">
    <source>
        <dbReference type="ARBA" id="ARBA00022491"/>
    </source>
</evidence>
<sequence>MKKQLTISEMSAYAGVSRRTLIYYDQIDLFKPHSIGENGYRYYGFEQCLELDVILLLRSLDMPLQDIRQFLKNRNPEYTQKELVERRGEVRTKIAALQELERTFDRYIQRYEKVQKADFETFTIAHHEAEAFIVSEEIAGDDPESAYQVYARFYPLVDYKDAFSGYPIGFLSAGTTLEDQTFHASPYRALILIPQDRLHLYPEKLIITRPTGTYVSGFVSEGEEQIAAFTHRIQAFLKENQLKIDGDVWELLWQDEVFTAQKELQIFEVMVPVKAE</sequence>
<dbReference type="InterPro" id="IPR009061">
    <property type="entry name" value="DNA-bd_dom_put_sf"/>
</dbReference>
<evidence type="ECO:0000259" key="5">
    <source>
        <dbReference type="PROSITE" id="PS50937"/>
    </source>
</evidence>
<evidence type="ECO:0000256" key="3">
    <source>
        <dbReference type="ARBA" id="ARBA00023125"/>
    </source>
</evidence>
<dbReference type="Gene3D" id="3.20.80.10">
    <property type="entry name" value="Regulatory factor, effector binding domain"/>
    <property type="match status" value="1"/>
</dbReference>
<dbReference type="EMBL" id="CACRTX010000017">
    <property type="protein sequence ID" value="VYU60001.1"/>
    <property type="molecule type" value="Genomic_DNA"/>
</dbReference>
<accession>A0A6N3G7M7</accession>
<dbReference type="SMART" id="SM00422">
    <property type="entry name" value="HTH_MERR"/>
    <property type="match status" value="1"/>
</dbReference>
<evidence type="ECO:0000256" key="2">
    <source>
        <dbReference type="ARBA" id="ARBA00023015"/>
    </source>
</evidence>
<dbReference type="InterPro" id="IPR011256">
    <property type="entry name" value="Reg_factor_effector_dom_sf"/>
</dbReference>
<gene>
    <name evidence="6" type="primary">bmrR_1</name>
    <name evidence="6" type="ORF">ECLFYP2_00746</name>
</gene>
<dbReference type="Gene3D" id="1.10.1660.10">
    <property type="match status" value="1"/>
</dbReference>
<dbReference type="SUPFAM" id="SSF55136">
    <property type="entry name" value="Probable bacterial effector-binding domain"/>
    <property type="match status" value="1"/>
</dbReference>
<dbReference type="InterPro" id="IPR000551">
    <property type="entry name" value="MerR-type_HTH_dom"/>
</dbReference>
<organism evidence="6">
    <name type="scientific">Enterococcus casseliflavus</name>
    <name type="common">Enterococcus flavescens</name>
    <dbReference type="NCBI Taxonomy" id="37734"/>
    <lineage>
        <taxon>Bacteria</taxon>
        <taxon>Bacillati</taxon>
        <taxon>Bacillota</taxon>
        <taxon>Bacilli</taxon>
        <taxon>Lactobacillales</taxon>
        <taxon>Enterococcaceae</taxon>
        <taxon>Enterococcus</taxon>
    </lineage>
</organism>
<dbReference type="InterPro" id="IPR047057">
    <property type="entry name" value="MerR_fam"/>
</dbReference>